<dbReference type="Proteomes" id="UP001252186">
    <property type="component" value="Unassembled WGS sequence"/>
</dbReference>
<accession>A0ABU2Y7X7</accession>
<dbReference type="RefSeq" id="WP_311594390.1">
    <property type="nucleotide sequence ID" value="NZ_JAVRHV010000009.1"/>
</dbReference>
<feature type="transmembrane region" description="Helical" evidence="1">
    <location>
        <begin position="12"/>
        <end position="35"/>
    </location>
</feature>
<evidence type="ECO:0000313" key="2">
    <source>
        <dbReference type="EMBL" id="MDT0554303.1"/>
    </source>
</evidence>
<proteinExistence type="predicted"/>
<comment type="caution">
    <text evidence="2">The sequence shown here is derived from an EMBL/GenBank/DDBJ whole genome shotgun (WGS) entry which is preliminary data.</text>
</comment>
<gene>
    <name evidence="2" type="ORF">RM519_13660</name>
</gene>
<organism evidence="2 3">
    <name type="scientific">Urechidicola vernalis</name>
    <dbReference type="NCBI Taxonomy" id="3075600"/>
    <lineage>
        <taxon>Bacteria</taxon>
        <taxon>Pseudomonadati</taxon>
        <taxon>Bacteroidota</taxon>
        <taxon>Flavobacteriia</taxon>
        <taxon>Flavobacteriales</taxon>
        <taxon>Flavobacteriaceae</taxon>
        <taxon>Urechidicola</taxon>
    </lineage>
</organism>
<keyword evidence="1" id="KW-0812">Transmembrane</keyword>
<dbReference type="EMBL" id="JAVRHV010000009">
    <property type="protein sequence ID" value="MDT0554303.1"/>
    <property type="molecule type" value="Genomic_DNA"/>
</dbReference>
<dbReference type="Pfam" id="PF19589">
    <property type="entry name" value="DUF6095"/>
    <property type="match status" value="1"/>
</dbReference>
<keyword evidence="3" id="KW-1185">Reference proteome</keyword>
<keyword evidence="1" id="KW-1133">Transmembrane helix</keyword>
<protein>
    <submittedName>
        <fullName evidence="2">DUF6095 family protein</fullName>
    </submittedName>
</protein>
<name>A0ABU2Y7X7_9FLAO</name>
<dbReference type="InterPro" id="IPR046077">
    <property type="entry name" value="DUF6095"/>
</dbReference>
<evidence type="ECO:0000313" key="3">
    <source>
        <dbReference type="Proteomes" id="UP001252186"/>
    </source>
</evidence>
<reference evidence="2 3" key="1">
    <citation type="submission" date="2023-09" db="EMBL/GenBank/DDBJ databases">
        <authorList>
            <person name="Rey-Velasco X."/>
        </authorList>
    </citation>
    <scope>NUCLEOTIDE SEQUENCE [LARGE SCALE GENOMIC DNA]</scope>
    <source>
        <strain evidence="2 3">P050</strain>
    </source>
</reference>
<feature type="transmembrane region" description="Helical" evidence="1">
    <location>
        <begin position="41"/>
        <end position="66"/>
    </location>
</feature>
<evidence type="ECO:0000256" key="1">
    <source>
        <dbReference type="SAM" id="Phobius"/>
    </source>
</evidence>
<sequence length="72" mass="7822">MSNKKEIIVTGIKYLAITLPLMFFGPFVLTIGFRAANEGNYLFTGIGIIICLVAIVLGFIGVRTILKGLFAK</sequence>
<keyword evidence="1" id="KW-0472">Membrane</keyword>